<feature type="region of interest" description="Disordered" evidence="1">
    <location>
        <begin position="44"/>
        <end position="66"/>
    </location>
</feature>
<dbReference type="EMBL" id="SMOL01000768">
    <property type="protein sequence ID" value="KAB2598703.1"/>
    <property type="molecule type" value="Genomic_DNA"/>
</dbReference>
<reference evidence="2 3" key="3">
    <citation type="submission" date="2019-11" db="EMBL/GenBank/DDBJ databases">
        <title>A de novo genome assembly of a pear dwarfing rootstock.</title>
        <authorList>
            <person name="Wang F."/>
            <person name="Wang J."/>
            <person name="Li S."/>
            <person name="Zhang Y."/>
            <person name="Fang M."/>
            <person name="Ma L."/>
            <person name="Zhao Y."/>
            <person name="Jiang S."/>
        </authorList>
    </citation>
    <scope>NUCLEOTIDE SEQUENCE [LARGE SCALE GENOMIC DNA]</scope>
    <source>
        <strain evidence="2">S2</strain>
        <tissue evidence="2">Leaf</tissue>
    </source>
</reference>
<accession>A0A5N5F7F9</accession>
<name>A0A5N5F7F9_9ROSA</name>
<evidence type="ECO:0000256" key="1">
    <source>
        <dbReference type="SAM" id="MobiDB-lite"/>
    </source>
</evidence>
<keyword evidence="3" id="KW-1185">Reference proteome</keyword>
<organism evidence="2 3">
    <name type="scientific">Pyrus ussuriensis x Pyrus communis</name>
    <dbReference type="NCBI Taxonomy" id="2448454"/>
    <lineage>
        <taxon>Eukaryota</taxon>
        <taxon>Viridiplantae</taxon>
        <taxon>Streptophyta</taxon>
        <taxon>Embryophyta</taxon>
        <taxon>Tracheophyta</taxon>
        <taxon>Spermatophyta</taxon>
        <taxon>Magnoliopsida</taxon>
        <taxon>eudicotyledons</taxon>
        <taxon>Gunneridae</taxon>
        <taxon>Pentapetalae</taxon>
        <taxon>rosids</taxon>
        <taxon>fabids</taxon>
        <taxon>Rosales</taxon>
        <taxon>Rosaceae</taxon>
        <taxon>Amygdaloideae</taxon>
        <taxon>Maleae</taxon>
        <taxon>Pyrus</taxon>
    </lineage>
</organism>
<comment type="caution">
    <text evidence="2">The sequence shown here is derived from an EMBL/GenBank/DDBJ whole genome shotgun (WGS) entry which is preliminary data.</text>
</comment>
<proteinExistence type="predicted"/>
<protein>
    <submittedName>
        <fullName evidence="2">Calcium-transporting ATPase 12</fullName>
    </submittedName>
</protein>
<evidence type="ECO:0000313" key="3">
    <source>
        <dbReference type="Proteomes" id="UP000327157"/>
    </source>
</evidence>
<dbReference type="AlphaFoldDB" id="A0A5N5F7F9"/>
<dbReference type="Proteomes" id="UP000327157">
    <property type="component" value="Chromosome 1"/>
</dbReference>
<reference evidence="2 3" key="1">
    <citation type="submission" date="2019-09" db="EMBL/GenBank/DDBJ databases">
        <authorList>
            <person name="Ou C."/>
        </authorList>
    </citation>
    <scope>NUCLEOTIDE SEQUENCE [LARGE SCALE GENOMIC DNA]</scope>
    <source>
        <strain evidence="2">S2</strain>
        <tissue evidence="2">Leaf</tissue>
    </source>
</reference>
<sequence length="93" mass="10417">MFESEPQDEGEVICGPSLVQYDQELTDFHLKTASSSVEITITAAHPNDLEPPPPTITKNHHLRGGKKMDSDFEMITSQKADKENEVVWPPKPE</sequence>
<reference evidence="3" key="2">
    <citation type="submission" date="2019-10" db="EMBL/GenBank/DDBJ databases">
        <title>A de novo genome assembly of a pear dwarfing rootstock.</title>
        <authorList>
            <person name="Wang F."/>
            <person name="Wang J."/>
            <person name="Li S."/>
            <person name="Zhang Y."/>
            <person name="Fang M."/>
            <person name="Ma L."/>
            <person name="Zhao Y."/>
            <person name="Jiang S."/>
        </authorList>
    </citation>
    <scope>NUCLEOTIDE SEQUENCE [LARGE SCALE GENOMIC DNA]</scope>
</reference>
<evidence type="ECO:0000313" key="2">
    <source>
        <dbReference type="EMBL" id="KAB2598703.1"/>
    </source>
</evidence>
<gene>
    <name evidence="2" type="ORF">D8674_001623</name>
</gene>